<dbReference type="GO" id="GO:0046084">
    <property type="term" value="P:adenine biosynthetic process"/>
    <property type="evidence" value="ECO:0007669"/>
    <property type="project" value="TreeGrafter"/>
</dbReference>
<organism evidence="7 8">
    <name type="scientific">Portunus trituberculatus</name>
    <name type="common">Swimming crab</name>
    <name type="synonym">Neptunus trituberculatus</name>
    <dbReference type="NCBI Taxonomy" id="210409"/>
    <lineage>
        <taxon>Eukaryota</taxon>
        <taxon>Metazoa</taxon>
        <taxon>Ecdysozoa</taxon>
        <taxon>Arthropoda</taxon>
        <taxon>Crustacea</taxon>
        <taxon>Multicrustacea</taxon>
        <taxon>Malacostraca</taxon>
        <taxon>Eumalacostraca</taxon>
        <taxon>Eucarida</taxon>
        <taxon>Decapoda</taxon>
        <taxon>Pleocyemata</taxon>
        <taxon>Brachyura</taxon>
        <taxon>Eubrachyura</taxon>
        <taxon>Portunoidea</taxon>
        <taxon>Portunidae</taxon>
        <taxon>Portuninae</taxon>
        <taxon>Portunus</taxon>
    </lineage>
</organism>
<gene>
    <name evidence="7" type="primary">GART_0</name>
    <name evidence="7" type="ORF">E2C01_028947</name>
</gene>
<sequence length="100" mass="10631">MCGCPSGAELLTPTRIYCRSLAKVLEGGLVKAAAHITGGGLLENLPRVLPSQLSAHLQASQWPLHPVFGWLAAHGISVPMAWQNELIASHPVLLQAVMCQ</sequence>
<evidence type="ECO:0000256" key="5">
    <source>
        <dbReference type="ARBA" id="ARBA00022840"/>
    </source>
</evidence>
<dbReference type="UniPathway" id="UPA00074">
    <property type="reaction ID" value="UER00129"/>
</dbReference>
<dbReference type="SUPFAM" id="SSF56042">
    <property type="entry name" value="PurM C-terminal domain-like"/>
    <property type="match status" value="1"/>
</dbReference>
<dbReference type="EMBL" id="VSRR010003297">
    <property type="protein sequence ID" value="MPC35522.1"/>
    <property type="molecule type" value="Genomic_DNA"/>
</dbReference>
<proteinExistence type="predicted"/>
<dbReference type="AlphaFoldDB" id="A0A5B7EMW1"/>
<dbReference type="OrthoDB" id="6374765at2759"/>
<evidence type="ECO:0000313" key="8">
    <source>
        <dbReference type="Proteomes" id="UP000324222"/>
    </source>
</evidence>
<dbReference type="PANTHER" id="PTHR10520:SF12">
    <property type="entry name" value="TRIFUNCTIONAL PURINE BIOSYNTHETIC PROTEIN ADENOSINE-3"/>
    <property type="match status" value="1"/>
</dbReference>
<dbReference type="PANTHER" id="PTHR10520">
    <property type="entry name" value="TRIFUNCTIONAL PURINE BIOSYNTHETIC PROTEIN ADENOSINE-3-RELATED"/>
    <property type="match status" value="1"/>
</dbReference>
<accession>A0A5B7EMW1</accession>
<keyword evidence="3" id="KW-0436">Ligase</keyword>
<dbReference type="GO" id="GO:0004641">
    <property type="term" value="F:phosphoribosylformylglycinamidine cyclo-ligase activity"/>
    <property type="evidence" value="ECO:0007669"/>
    <property type="project" value="UniProtKB-EC"/>
</dbReference>
<dbReference type="InterPro" id="IPR004733">
    <property type="entry name" value="PurM_cligase"/>
</dbReference>
<dbReference type="EC" id="6.3.3.1" evidence="2"/>
<dbReference type="InterPro" id="IPR010918">
    <property type="entry name" value="PurM-like_C_dom"/>
</dbReference>
<dbReference type="Pfam" id="PF02769">
    <property type="entry name" value="AIRS_C"/>
    <property type="match status" value="1"/>
</dbReference>
<keyword evidence="8" id="KW-1185">Reference proteome</keyword>
<comment type="pathway">
    <text evidence="1">Purine metabolism; IMP biosynthesis via de novo pathway; 5-amino-1-(5-phospho-D-ribosyl)imidazole from N(2)-formyl-N(1)-(5-phospho-D-ribosyl)glycinamide: step 2/2.</text>
</comment>
<evidence type="ECO:0000256" key="1">
    <source>
        <dbReference type="ARBA" id="ARBA00004686"/>
    </source>
</evidence>
<dbReference type="Gene3D" id="3.90.650.10">
    <property type="entry name" value="PurM-like C-terminal domain"/>
    <property type="match status" value="1"/>
</dbReference>
<dbReference type="Proteomes" id="UP000324222">
    <property type="component" value="Unassembled WGS sequence"/>
</dbReference>
<dbReference type="GO" id="GO:0004637">
    <property type="term" value="F:phosphoribosylamine-glycine ligase activity"/>
    <property type="evidence" value="ECO:0007669"/>
    <property type="project" value="TreeGrafter"/>
</dbReference>
<evidence type="ECO:0000256" key="2">
    <source>
        <dbReference type="ARBA" id="ARBA00013047"/>
    </source>
</evidence>
<dbReference type="GO" id="GO:0005524">
    <property type="term" value="F:ATP binding"/>
    <property type="evidence" value="ECO:0007669"/>
    <property type="project" value="UniProtKB-KW"/>
</dbReference>
<feature type="domain" description="PurM-like C-terminal" evidence="6">
    <location>
        <begin position="7"/>
        <end position="71"/>
    </location>
</feature>
<keyword evidence="4" id="KW-0547">Nucleotide-binding</keyword>
<name>A0A5B7EMW1_PORTR</name>
<evidence type="ECO:0000259" key="6">
    <source>
        <dbReference type="Pfam" id="PF02769"/>
    </source>
</evidence>
<evidence type="ECO:0000256" key="4">
    <source>
        <dbReference type="ARBA" id="ARBA00022741"/>
    </source>
</evidence>
<dbReference type="InterPro" id="IPR036676">
    <property type="entry name" value="PurM-like_C_sf"/>
</dbReference>
<dbReference type="GO" id="GO:0005829">
    <property type="term" value="C:cytosol"/>
    <property type="evidence" value="ECO:0007669"/>
    <property type="project" value="TreeGrafter"/>
</dbReference>
<reference evidence="7 8" key="1">
    <citation type="submission" date="2019-05" db="EMBL/GenBank/DDBJ databases">
        <title>Another draft genome of Portunus trituberculatus and its Hox gene families provides insights of decapod evolution.</title>
        <authorList>
            <person name="Jeong J.-H."/>
            <person name="Song I."/>
            <person name="Kim S."/>
            <person name="Choi T."/>
            <person name="Kim D."/>
            <person name="Ryu S."/>
            <person name="Kim W."/>
        </authorList>
    </citation>
    <scope>NUCLEOTIDE SEQUENCE [LARGE SCALE GENOMIC DNA]</scope>
    <source>
        <tissue evidence="7">Muscle</tissue>
    </source>
</reference>
<keyword evidence="5" id="KW-0067">ATP-binding</keyword>
<evidence type="ECO:0000256" key="3">
    <source>
        <dbReference type="ARBA" id="ARBA00022598"/>
    </source>
</evidence>
<evidence type="ECO:0000313" key="7">
    <source>
        <dbReference type="EMBL" id="MPC35522.1"/>
    </source>
</evidence>
<protein>
    <recommendedName>
        <fullName evidence="2">phosphoribosylformylglycinamidine cyclo-ligase</fullName>
        <ecNumber evidence="2">6.3.3.1</ecNumber>
    </recommendedName>
</protein>
<dbReference type="GO" id="GO:0006189">
    <property type="term" value="P:'de novo' IMP biosynthetic process"/>
    <property type="evidence" value="ECO:0007669"/>
    <property type="project" value="UniProtKB-UniPathway"/>
</dbReference>
<comment type="caution">
    <text evidence="7">The sequence shown here is derived from an EMBL/GenBank/DDBJ whole genome shotgun (WGS) entry which is preliminary data.</text>
</comment>